<comment type="caution">
    <text evidence="6">The sequence shown here is derived from an EMBL/GenBank/DDBJ whole genome shotgun (WGS) entry which is preliminary data.</text>
</comment>
<dbReference type="PANTHER" id="PTHR42978:SF6">
    <property type="entry name" value="QUORUM-QUENCHING LACTONASE YTNP-RELATED"/>
    <property type="match status" value="1"/>
</dbReference>
<dbReference type="GO" id="GO:0046872">
    <property type="term" value="F:metal ion binding"/>
    <property type="evidence" value="ECO:0007669"/>
    <property type="project" value="UniProtKB-KW"/>
</dbReference>
<evidence type="ECO:0000259" key="5">
    <source>
        <dbReference type="SMART" id="SM00849"/>
    </source>
</evidence>
<organism evidence="6 7">
    <name type="scientific">Stygiobacter electus</name>
    <dbReference type="NCBI Taxonomy" id="3032292"/>
    <lineage>
        <taxon>Bacteria</taxon>
        <taxon>Pseudomonadati</taxon>
        <taxon>Ignavibacteriota</taxon>
        <taxon>Ignavibacteria</taxon>
        <taxon>Ignavibacteriales</taxon>
        <taxon>Melioribacteraceae</taxon>
        <taxon>Stygiobacter</taxon>
    </lineage>
</organism>
<dbReference type="Proteomes" id="UP001221302">
    <property type="component" value="Unassembled WGS sequence"/>
</dbReference>
<reference evidence="6" key="1">
    <citation type="submission" date="2023-03" db="EMBL/GenBank/DDBJ databases">
        <title>Stygiobacter electus gen. nov., sp. nov., facultatively anaerobic thermotolerant bacterium of the class Ignavibacteria from a well of Yessentuki mineral water deposit.</title>
        <authorList>
            <person name="Podosokorskaya O.A."/>
            <person name="Elcheninov A.G."/>
            <person name="Petrova N.F."/>
            <person name="Zavarzina D.G."/>
            <person name="Kublanov I.V."/>
            <person name="Merkel A.Y."/>
        </authorList>
    </citation>
    <scope>NUCLEOTIDE SEQUENCE</scope>
    <source>
        <strain evidence="6">09-Me</strain>
    </source>
</reference>
<evidence type="ECO:0000256" key="2">
    <source>
        <dbReference type="ARBA" id="ARBA00022723"/>
    </source>
</evidence>
<keyword evidence="7" id="KW-1185">Reference proteome</keyword>
<evidence type="ECO:0000256" key="1">
    <source>
        <dbReference type="ARBA" id="ARBA00007749"/>
    </source>
</evidence>
<dbReference type="Gene3D" id="3.60.15.10">
    <property type="entry name" value="Ribonuclease Z/Hydroxyacylglutathione hydrolase-like"/>
    <property type="match status" value="1"/>
</dbReference>
<dbReference type="CDD" id="cd16281">
    <property type="entry name" value="metallo-hydrolase-like_MBL-fold"/>
    <property type="match status" value="1"/>
</dbReference>
<dbReference type="AlphaFoldDB" id="A0AAE3TDA7"/>
<dbReference type="GO" id="GO:0016787">
    <property type="term" value="F:hydrolase activity"/>
    <property type="evidence" value="ECO:0007669"/>
    <property type="project" value="UniProtKB-KW"/>
</dbReference>
<name>A0AAE3TDA7_9BACT</name>
<proteinExistence type="inferred from homology"/>
<dbReference type="PANTHER" id="PTHR42978">
    <property type="entry name" value="QUORUM-QUENCHING LACTONASE YTNP-RELATED-RELATED"/>
    <property type="match status" value="1"/>
</dbReference>
<evidence type="ECO:0000313" key="7">
    <source>
        <dbReference type="Proteomes" id="UP001221302"/>
    </source>
</evidence>
<dbReference type="Pfam" id="PF00753">
    <property type="entry name" value="Lactamase_B"/>
    <property type="match status" value="1"/>
</dbReference>
<dbReference type="SUPFAM" id="SSF56281">
    <property type="entry name" value="Metallo-hydrolase/oxidoreductase"/>
    <property type="match status" value="1"/>
</dbReference>
<keyword evidence="3" id="KW-0378">Hydrolase</keyword>
<dbReference type="SMART" id="SM00849">
    <property type="entry name" value="Lactamase_B"/>
    <property type="match status" value="1"/>
</dbReference>
<dbReference type="InterPro" id="IPR051013">
    <property type="entry name" value="MBL_superfamily_lactonases"/>
</dbReference>
<accession>A0AAE3TDA7</accession>
<feature type="domain" description="Metallo-beta-lactamase" evidence="5">
    <location>
        <begin position="48"/>
        <end position="253"/>
    </location>
</feature>
<keyword evidence="4" id="KW-0862">Zinc</keyword>
<protein>
    <submittedName>
        <fullName evidence="6">MBL fold metallo-hydrolase</fullName>
    </submittedName>
</protein>
<dbReference type="EMBL" id="JARGDL010000018">
    <property type="protein sequence ID" value="MDF1612765.1"/>
    <property type="molecule type" value="Genomic_DNA"/>
</dbReference>
<evidence type="ECO:0000256" key="3">
    <source>
        <dbReference type="ARBA" id="ARBA00022801"/>
    </source>
</evidence>
<gene>
    <name evidence="6" type="ORF">P0M35_11435</name>
</gene>
<comment type="similarity">
    <text evidence="1">Belongs to the metallo-beta-lactamase superfamily.</text>
</comment>
<sequence>MKIGKYELQIIENYTFSLDGGAMFGIIPKLLWQNNNPPDELNRIKLIDRNILLTSDSKKILIDTGLGKFWDDKFNRIYDVNCNEKNNTFEKLNVNPEEITDVILTHLHFDHTGGSTKFENGKWIPTFPNAKYYVQQKHFEWANNPSERDKGSFIKERFLPLVQEGVLKQLNEIEFDDEISFIIVNGHTFSQQLIKISDEKNTVLFCGDLIPLVTQIPIPYIMSYDLQPLVTVQEKKNILQKAVDENWLLVFEHDPFFTAATVMKNEKGFTANQKFTELPNE</sequence>
<dbReference type="RefSeq" id="WP_321536536.1">
    <property type="nucleotide sequence ID" value="NZ_JARGDL010000018.1"/>
</dbReference>
<evidence type="ECO:0000313" key="6">
    <source>
        <dbReference type="EMBL" id="MDF1612765.1"/>
    </source>
</evidence>
<dbReference type="InterPro" id="IPR036866">
    <property type="entry name" value="RibonucZ/Hydroxyglut_hydro"/>
</dbReference>
<keyword evidence="2" id="KW-0479">Metal-binding</keyword>
<evidence type="ECO:0000256" key="4">
    <source>
        <dbReference type="ARBA" id="ARBA00022833"/>
    </source>
</evidence>
<dbReference type="InterPro" id="IPR001279">
    <property type="entry name" value="Metallo-B-lactamas"/>
</dbReference>